<dbReference type="InterPro" id="IPR013325">
    <property type="entry name" value="RNA_pol_sigma_r2"/>
</dbReference>
<dbReference type="InterPro" id="IPR013249">
    <property type="entry name" value="RNA_pol_sigma70_r4_t2"/>
</dbReference>
<dbReference type="EMBL" id="CT573213">
    <property type="protein sequence ID" value="CAJ59107.1"/>
    <property type="molecule type" value="Genomic_DNA"/>
</dbReference>
<dbReference type="PANTHER" id="PTHR43133:SF66">
    <property type="entry name" value="ECF RNA POLYMERASE SIGMA FACTOR SIGK"/>
    <property type="match status" value="1"/>
</dbReference>
<dbReference type="InterPro" id="IPR007627">
    <property type="entry name" value="RNA_pol_sigma70_r2"/>
</dbReference>
<dbReference type="InterPro" id="IPR036388">
    <property type="entry name" value="WH-like_DNA-bd_sf"/>
</dbReference>
<proteinExistence type="inferred from homology"/>
<dbReference type="AlphaFoldDB" id="Q0RTJ1"/>
<evidence type="ECO:0000256" key="4">
    <source>
        <dbReference type="ARBA" id="ARBA00023163"/>
    </source>
</evidence>
<accession>Q0RTJ1</accession>
<evidence type="ECO:0000259" key="6">
    <source>
        <dbReference type="Pfam" id="PF04542"/>
    </source>
</evidence>
<dbReference type="Gene3D" id="1.10.1740.10">
    <property type="match status" value="1"/>
</dbReference>
<dbReference type="HOGENOM" id="CLU_047691_10_0_11"/>
<dbReference type="InterPro" id="IPR013324">
    <property type="entry name" value="RNA_pol_sigma_r3/r4-like"/>
</dbReference>
<dbReference type="SUPFAM" id="SSF88946">
    <property type="entry name" value="Sigma2 domain of RNA polymerase sigma factors"/>
    <property type="match status" value="1"/>
</dbReference>
<reference evidence="8 9" key="1">
    <citation type="journal article" date="2007" name="Genome Res.">
        <title>Genome characteristics of facultatively symbiotic Frankia sp. strains reflect host range and host plant biogeography.</title>
        <authorList>
            <person name="Normand P."/>
            <person name="Lapierre P."/>
            <person name="Tisa L.S."/>
            <person name="Gogarten J.P."/>
            <person name="Alloisio N."/>
            <person name="Bagnarol E."/>
            <person name="Bassi C.A."/>
            <person name="Berry A.M."/>
            <person name="Bickhart D.M."/>
            <person name="Choisne N."/>
            <person name="Couloux A."/>
            <person name="Cournoyer B."/>
            <person name="Cruveiller S."/>
            <person name="Daubin V."/>
            <person name="Demange N."/>
            <person name="Francino M.P."/>
            <person name="Goltsman E."/>
            <person name="Huang Y."/>
            <person name="Kopp O.R."/>
            <person name="Labarre L."/>
            <person name="Lapidus A."/>
            <person name="Lavire C."/>
            <person name="Marechal J."/>
            <person name="Martinez M."/>
            <person name="Mastronunzio J.E."/>
            <person name="Mullin B.C."/>
            <person name="Niemann J."/>
            <person name="Pujic P."/>
            <person name="Rawnsley T."/>
            <person name="Rouy Z."/>
            <person name="Schenowitz C."/>
            <person name="Sellstedt A."/>
            <person name="Tavares F."/>
            <person name="Tomkins J.P."/>
            <person name="Vallenet D."/>
            <person name="Valverde C."/>
            <person name="Wall L.G."/>
            <person name="Wang Y."/>
            <person name="Medigue C."/>
            <person name="Benson D.R."/>
        </authorList>
    </citation>
    <scope>NUCLEOTIDE SEQUENCE [LARGE SCALE GENOMIC DNA]</scope>
    <source>
        <strain evidence="9">DSM 45986 / CECT 9034 / ACN14a</strain>
    </source>
</reference>
<evidence type="ECO:0000256" key="5">
    <source>
        <dbReference type="SAM" id="MobiDB-lite"/>
    </source>
</evidence>
<dbReference type="InterPro" id="IPR039425">
    <property type="entry name" value="RNA_pol_sigma-70-like"/>
</dbReference>
<evidence type="ECO:0000256" key="2">
    <source>
        <dbReference type="ARBA" id="ARBA00023015"/>
    </source>
</evidence>
<keyword evidence="3" id="KW-0731">Sigma factor</keyword>
<feature type="region of interest" description="Disordered" evidence="5">
    <location>
        <begin position="1"/>
        <end position="44"/>
    </location>
</feature>
<dbReference type="PANTHER" id="PTHR43133">
    <property type="entry name" value="RNA POLYMERASE ECF-TYPE SIGMA FACTO"/>
    <property type="match status" value="1"/>
</dbReference>
<feature type="domain" description="RNA polymerase sigma factor 70 region 4 type 2" evidence="7">
    <location>
        <begin position="152"/>
        <end position="204"/>
    </location>
</feature>
<evidence type="ECO:0000256" key="3">
    <source>
        <dbReference type="ARBA" id="ARBA00023082"/>
    </source>
</evidence>
<sequence>MIPAPPTPIRRTFGGASTPFRDGPDTDPPPTTEPDLSSAVSGAQRGDEASFRLIYRTVQPGLLRYLRVLVGDDAEDVASEAWLQIARDLPTFRGDADGFRGWAATIARHRALDHLRRRGRRQREDVPVELVTAQLAGPDDTAGEALEAMSTEAALRLIAGLPLDQAEAVLLRVVMGLDAKTAGRVLGKRAGAVRTAAHRGLRRLAEQLGAVEHLGARGDQQDRSARSRRT</sequence>
<keyword evidence="4" id="KW-0804">Transcription</keyword>
<dbReference type="InterPro" id="IPR014284">
    <property type="entry name" value="RNA_pol_sigma-70_dom"/>
</dbReference>
<evidence type="ECO:0000256" key="1">
    <source>
        <dbReference type="ARBA" id="ARBA00010641"/>
    </source>
</evidence>
<dbReference type="GO" id="GO:0016987">
    <property type="term" value="F:sigma factor activity"/>
    <property type="evidence" value="ECO:0007669"/>
    <property type="project" value="UniProtKB-KW"/>
</dbReference>
<dbReference type="eggNOG" id="COG1595">
    <property type="taxonomic scope" value="Bacteria"/>
</dbReference>
<comment type="similarity">
    <text evidence="1">Belongs to the sigma-70 factor family. ECF subfamily.</text>
</comment>
<dbReference type="Pfam" id="PF04542">
    <property type="entry name" value="Sigma70_r2"/>
    <property type="match status" value="1"/>
</dbReference>
<evidence type="ECO:0000313" key="9">
    <source>
        <dbReference type="Proteomes" id="UP000000657"/>
    </source>
</evidence>
<dbReference type="SUPFAM" id="SSF88659">
    <property type="entry name" value="Sigma3 and sigma4 domains of RNA polymerase sigma factors"/>
    <property type="match status" value="1"/>
</dbReference>
<dbReference type="NCBIfam" id="TIGR02937">
    <property type="entry name" value="sigma70-ECF"/>
    <property type="match status" value="1"/>
</dbReference>
<name>Q0RTJ1_FRAAA</name>
<evidence type="ECO:0000259" key="7">
    <source>
        <dbReference type="Pfam" id="PF08281"/>
    </source>
</evidence>
<organism evidence="8 9">
    <name type="scientific">Frankia alni (strain DSM 45986 / CECT 9034 / ACN14a)</name>
    <dbReference type="NCBI Taxonomy" id="326424"/>
    <lineage>
        <taxon>Bacteria</taxon>
        <taxon>Bacillati</taxon>
        <taxon>Actinomycetota</taxon>
        <taxon>Actinomycetes</taxon>
        <taxon>Frankiales</taxon>
        <taxon>Frankiaceae</taxon>
        <taxon>Frankia</taxon>
    </lineage>
</organism>
<feature type="domain" description="RNA polymerase sigma-70 region 2" evidence="6">
    <location>
        <begin position="54"/>
        <end position="121"/>
    </location>
</feature>
<dbReference type="KEGG" id="fal:FRAAL0432"/>
<protein>
    <submittedName>
        <fullName evidence="8">RNA polymerase ECF-subfamily sigma factor</fullName>
    </submittedName>
</protein>
<dbReference type="GO" id="GO:0006352">
    <property type="term" value="P:DNA-templated transcription initiation"/>
    <property type="evidence" value="ECO:0007669"/>
    <property type="project" value="InterPro"/>
</dbReference>
<gene>
    <name evidence="8" type="ordered locus">FRAAL0432</name>
</gene>
<dbReference type="Proteomes" id="UP000000657">
    <property type="component" value="Chromosome"/>
</dbReference>
<dbReference type="Gene3D" id="1.10.10.10">
    <property type="entry name" value="Winged helix-like DNA-binding domain superfamily/Winged helix DNA-binding domain"/>
    <property type="match status" value="1"/>
</dbReference>
<dbReference type="GO" id="GO:0003677">
    <property type="term" value="F:DNA binding"/>
    <property type="evidence" value="ECO:0007669"/>
    <property type="project" value="InterPro"/>
</dbReference>
<keyword evidence="9" id="KW-1185">Reference proteome</keyword>
<dbReference type="Pfam" id="PF08281">
    <property type="entry name" value="Sigma70_r4_2"/>
    <property type="match status" value="1"/>
</dbReference>
<evidence type="ECO:0000313" key="8">
    <source>
        <dbReference type="EMBL" id="CAJ59107.1"/>
    </source>
</evidence>
<keyword evidence="2" id="KW-0805">Transcription regulation</keyword>
<dbReference type="STRING" id="326424.FRAAL0432"/>